<sequence length="271" mass="30057">MVNWLVDCFGKVIKGKIVIAAHSHRNVFLSLLFQLPTLHIIFFLPSSLRFLHSHKFSRSDSRLDAKSSAKIHKVAGFEVRSSNSMSTSKKKSWNFNWGSALIGAATATATAAVLVAKPKDPKFHLISIDLKSLKLNFPALDAEMLLRVHVTNPNVVPINYSSTTMSIYYEGSMLGAAKVEAGSQARNSCETLRLPTRLSGMELAHHAGKFLEDVRRREMLLDAAVDIEGTARVLLWDHKFKVHVDSRIVVDPVLLDIIDQENKAALQLFAG</sequence>
<organism evidence="7 8">
    <name type="scientific">Kalanchoe fedtschenkoi</name>
    <name type="common">Lavender scallops</name>
    <name type="synonym">South American air plant</name>
    <dbReference type="NCBI Taxonomy" id="63787"/>
    <lineage>
        <taxon>Eukaryota</taxon>
        <taxon>Viridiplantae</taxon>
        <taxon>Streptophyta</taxon>
        <taxon>Embryophyta</taxon>
        <taxon>Tracheophyta</taxon>
        <taxon>Spermatophyta</taxon>
        <taxon>Magnoliopsida</taxon>
        <taxon>eudicotyledons</taxon>
        <taxon>Gunneridae</taxon>
        <taxon>Pentapetalae</taxon>
        <taxon>Saxifragales</taxon>
        <taxon>Crassulaceae</taxon>
        <taxon>Kalanchoe</taxon>
    </lineage>
</organism>
<dbReference type="PANTHER" id="PTHR31234">
    <property type="entry name" value="LATE EMBRYOGENESIS ABUNDANT (LEA) HYDROXYPROLINE-RICH GLYCOPROTEIN FAMILY"/>
    <property type="match status" value="1"/>
</dbReference>
<evidence type="ECO:0000256" key="3">
    <source>
        <dbReference type="ARBA" id="ARBA00022989"/>
    </source>
</evidence>
<evidence type="ECO:0000259" key="6">
    <source>
        <dbReference type="SMART" id="SM00769"/>
    </source>
</evidence>
<keyword evidence="8" id="KW-1185">Reference proteome</keyword>
<keyword evidence="3 5" id="KW-1133">Transmembrane helix</keyword>
<dbReference type="OMA" id="PAKMDGL"/>
<dbReference type="EnsemblPlants" id="Kaladp0550s0011.1.v1.1">
    <property type="protein sequence ID" value="Kaladp0550s0011.1.v1.1"/>
    <property type="gene ID" value="Kaladp0550s0011.v1.1"/>
</dbReference>
<dbReference type="Pfam" id="PF03168">
    <property type="entry name" value="LEA_2"/>
    <property type="match status" value="1"/>
</dbReference>
<feature type="transmembrane region" description="Helical" evidence="5">
    <location>
        <begin position="95"/>
        <end position="116"/>
    </location>
</feature>
<dbReference type="SMART" id="SM00769">
    <property type="entry name" value="WHy"/>
    <property type="match status" value="1"/>
</dbReference>
<dbReference type="InterPro" id="IPR044839">
    <property type="entry name" value="NDR1-like"/>
</dbReference>
<dbReference type="InterPro" id="IPR004864">
    <property type="entry name" value="LEA_2"/>
</dbReference>
<dbReference type="Gramene" id="Kaladp0550s0011.1.v1.1">
    <property type="protein sequence ID" value="Kaladp0550s0011.1.v1.1"/>
    <property type="gene ID" value="Kaladp0550s0011.v1.1"/>
</dbReference>
<reference evidence="7" key="1">
    <citation type="submission" date="2021-01" db="UniProtKB">
        <authorList>
            <consortium name="EnsemblPlants"/>
        </authorList>
    </citation>
    <scope>IDENTIFICATION</scope>
</reference>
<keyword evidence="4 5" id="KW-0472">Membrane</keyword>
<evidence type="ECO:0000313" key="7">
    <source>
        <dbReference type="EnsemblPlants" id="Kaladp0550s0011.1.v1.1"/>
    </source>
</evidence>
<protein>
    <recommendedName>
        <fullName evidence="6">Water stress and hypersensitive response domain-containing protein</fullName>
    </recommendedName>
</protein>
<dbReference type="SUPFAM" id="SSF117070">
    <property type="entry name" value="LEA14-like"/>
    <property type="match status" value="1"/>
</dbReference>
<accession>A0A7N0VDQ2</accession>
<feature type="domain" description="Water stress and hypersensitive response" evidence="6">
    <location>
        <begin position="128"/>
        <end position="241"/>
    </location>
</feature>
<evidence type="ECO:0000256" key="4">
    <source>
        <dbReference type="ARBA" id="ARBA00023136"/>
    </source>
</evidence>
<dbReference type="Proteomes" id="UP000594263">
    <property type="component" value="Unplaced"/>
</dbReference>
<dbReference type="InterPro" id="IPR013990">
    <property type="entry name" value="WHy-dom"/>
</dbReference>
<name>A0A7N0VDQ2_KALFE</name>
<evidence type="ECO:0000256" key="1">
    <source>
        <dbReference type="ARBA" id="ARBA00004167"/>
    </source>
</evidence>
<dbReference type="PANTHER" id="PTHR31234:SF2">
    <property type="entry name" value="OS05G0199100 PROTEIN"/>
    <property type="match status" value="1"/>
</dbReference>
<keyword evidence="2 5" id="KW-0812">Transmembrane</keyword>
<feature type="transmembrane region" description="Helical" evidence="5">
    <location>
        <begin position="31"/>
        <end position="51"/>
    </location>
</feature>
<evidence type="ECO:0000256" key="5">
    <source>
        <dbReference type="SAM" id="Phobius"/>
    </source>
</evidence>
<dbReference type="AlphaFoldDB" id="A0A7N0VDQ2"/>
<dbReference type="GO" id="GO:0009269">
    <property type="term" value="P:response to desiccation"/>
    <property type="evidence" value="ECO:0007669"/>
    <property type="project" value="InterPro"/>
</dbReference>
<comment type="subcellular location">
    <subcellularLocation>
        <location evidence="1">Membrane</location>
        <topology evidence="1">Single-pass membrane protein</topology>
    </subcellularLocation>
</comment>
<dbReference type="Gene3D" id="2.60.40.1820">
    <property type="match status" value="1"/>
</dbReference>
<dbReference type="GO" id="GO:0098542">
    <property type="term" value="P:defense response to other organism"/>
    <property type="evidence" value="ECO:0007669"/>
    <property type="project" value="InterPro"/>
</dbReference>
<evidence type="ECO:0000313" key="8">
    <source>
        <dbReference type="Proteomes" id="UP000594263"/>
    </source>
</evidence>
<evidence type="ECO:0000256" key="2">
    <source>
        <dbReference type="ARBA" id="ARBA00022692"/>
    </source>
</evidence>
<dbReference type="GO" id="GO:0016020">
    <property type="term" value="C:membrane"/>
    <property type="evidence" value="ECO:0007669"/>
    <property type="project" value="UniProtKB-SubCell"/>
</dbReference>
<proteinExistence type="predicted"/>